<name>A0A7X2D0U1_9LACT</name>
<evidence type="ECO:0000256" key="2">
    <source>
        <dbReference type="ARBA" id="ARBA00022475"/>
    </source>
</evidence>
<keyword evidence="8" id="KW-1185">Reference proteome</keyword>
<feature type="transmembrane region" description="Helical" evidence="6">
    <location>
        <begin position="74"/>
        <end position="92"/>
    </location>
</feature>
<keyword evidence="2" id="KW-1003">Cell membrane</keyword>
<evidence type="ECO:0000256" key="5">
    <source>
        <dbReference type="ARBA" id="ARBA00023136"/>
    </source>
</evidence>
<feature type="transmembrane region" description="Helical" evidence="6">
    <location>
        <begin position="104"/>
        <end position="130"/>
    </location>
</feature>
<evidence type="ECO:0000256" key="1">
    <source>
        <dbReference type="ARBA" id="ARBA00004651"/>
    </source>
</evidence>
<dbReference type="Proteomes" id="UP000439550">
    <property type="component" value="Unassembled WGS sequence"/>
</dbReference>
<evidence type="ECO:0000256" key="4">
    <source>
        <dbReference type="ARBA" id="ARBA00022989"/>
    </source>
</evidence>
<dbReference type="RefSeq" id="WP_153495250.1">
    <property type="nucleotide sequence ID" value="NZ_CAXYUY010000001.1"/>
</dbReference>
<dbReference type="PANTHER" id="PTHR30086">
    <property type="entry name" value="ARGININE EXPORTER PROTEIN ARGO"/>
    <property type="match status" value="1"/>
</dbReference>
<protein>
    <submittedName>
        <fullName evidence="7">LysE family translocator</fullName>
    </submittedName>
</protein>
<organism evidence="7 8">
    <name type="scientific">Lactococcus hircilactis</name>
    <dbReference type="NCBI Taxonomy" id="1494462"/>
    <lineage>
        <taxon>Bacteria</taxon>
        <taxon>Bacillati</taxon>
        <taxon>Bacillota</taxon>
        <taxon>Bacilli</taxon>
        <taxon>Lactobacillales</taxon>
        <taxon>Streptococcaceae</taxon>
        <taxon>Lactococcus</taxon>
    </lineage>
</organism>
<feature type="transmembrane region" description="Helical" evidence="6">
    <location>
        <begin position="6"/>
        <end position="30"/>
    </location>
</feature>
<dbReference type="GO" id="GO:0015171">
    <property type="term" value="F:amino acid transmembrane transporter activity"/>
    <property type="evidence" value="ECO:0007669"/>
    <property type="project" value="TreeGrafter"/>
</dbReference>
<dbReference type="AlphaFoldDB" id="A0A7X2D0U1"/>
<proteinExistence type="predicted"/>
<keyword evidence="3 6" id="KW-0812">Transmembrane</keyword>
<dbReference type="PIRSF" id="PIRSF006324">
    <property type="entry name" value="LeuE"/>
    <property type="match status" value="1"/>
</dbReference>
<gene>
    <name evidence="7" type="ORF">GHI93_02380</name>
</gene>
<keyword evidence="5 6" id="KW-0472">Membrane</keyword>
<evidence type="ECO:0000256" key="3">
    <source>
        <dbReference type="ARBA" id="ARBA00022692"/>
    </source>
</evidence>
<evidence type="ECO:0000313" key="7">
    <source>
        <dbReference type="EMBL" id="MQW38797.1"/>
    </source>
</evidence>
<sequence length="195" mass="21409">MNSTTLLTYLIACVFIICAPGPSVTFLITTSVEQGKNSAYRIIPGTFLGDLSAMILSFIGVGALIHSVPSFEIVLKYVGGALLIYLGALKIYQRNKANKEKNKLFLSGFLLTFFNPKTIIFFASFIPQFVNKNENIALQFFILGTLYLVVGLINDFTYATFAHYLGKLLGQKISRMAIIFGGGFLILSGILIVLK</sequence>
<evidence type="ECO:0000313" key="8">
    <source>
        <dbReference type="Proteomes" id="UP000439550"/>
    </source>
</evidence>
<reference evidence="7 8" key="1">
    <citation type="submission" date="2019-10" db="EMBL/GenBank/DDBJ databases">
        <authorList>
            <person name="Dong K."/>
        </authorList>
    </citation>
    <scope>NUCLEOTIDE SEQUENCE [LARGE SCALE GENOMIC DNA]</scope>
    <source>
        <strain evidence="7 8">DSM 28960</strain>
    </source>
</reference>
<feature type="transmembrane region" description="Helical" evidence="6">
    <location>
        <begin position="136"/>
        <end position="161"/>
    </location>
</feature>
<evidence type="ECO:0000256" key="6">
    <source>
        <dbReference type="SAM" id="Phobius"/>
    </source>
</evidence>
<accession>A0A7X2D0U1</accession>
<comment type="subcellular location">
    <subcellularLocation>
        <location evidence="1">Cell membrane</location>
        <topology evidence="1">Multi-pass membrane protein</topology>
    </subcellularLocation>
</comment>
<keyword evidence="4 6" id="KW-1133">Transmembrane helix</keyword>
<dbReference type="Pfam" id="PF01810">
    <property type="entry name" value="LysE"/>
    <property type="match status" value="1"/>
</dbReference>
<dbReference type="EMBL" id="WITJ01000003">
    <property type="protein sequence ID" value="MQW38797.1"/>
    <property type="molecule type" value="Genomic_DNA"/>
</dbReference>
<comment type="caution">
    <text evidence="7">The sequence shown here is derived from an EMBL/GenBank/DDBJ whole genome shotgun (WGS) entry which is preliminary data.</text>
</comment>
<dbReference type="GO" id="GO:0005886">
    <property type="term" value="C:plasma membrane"/>
    <property type="evidence" value="ECO:0007669"/>
    <property type="project" value="UniProtKB-SubCell"/>
</dbReference>
<feature type="transmembrane region" description="Helical" evidence="6">
    <location>
        <begin position="173"/>
        <end position="194"/>
    </location>
</feature>
<dbReference type="PANTHER" id="PTHR30086:SF20">
    <property type="entry name" value="ARGININE EXPORTER PROTEIN ARGO-RELATED"/>
    <property type="match status" value="1"/>
</dbReference>
<feature type="transmembrane region" description="Helical" evidence="6">
    <location>
        <begin position="42"/>
        <end position="68"/>
    </location>
</feature>
<dbReference type="OrthoDB" id="9784202at2"/>
<dbReference type="InterPro" id="IPR001123">
    <property type="entry name" value="LeuE-type"/>
</dbReference>